<dbReference type="KEGG" id="cmah:C1I91_24125"/>
<dbReference type="InterPro" id="IPR018060">
    <property type="entry name" value="HTH_AraC"/>
</dbReference>
<dbReference type="GO" id="GO:0003700">
    <property type="term" value="F:DNA-binding transcription factor activity"/>
    <property type="evidence" value="ECO:0007669"/>
    <property type="project" value="InterPro"/>
</dbReference>
<dbReference type="Gene3D" id="1.10.10.60">
    <property type="entry name" value="Homeodomain-like"/>
    <property type="match status" value="2"/>
</dbReference>
<dbReference type="Gene3D" id="2.60.120.10">
    <property type="entry name" value="Jelly Rolls"/>
    <property type="match status" value="1"/>
</dbReference>
<dbReference type="InterPro" id="IPR003313">
    <property type="entry name" value="AraC-bd"/>
</dbReference>
<dbReference type="AlphaFoldDB" id="A0A410DZG3"/>
<gene>
    <name evidence="5" type="ORF">C1I91_24125</name>
</gene>
<dbReference type="OrthoDB" id="9774814at2"/>
<dbReference type="InterPro" id="IPR018062">
    <property type="entry name" value="HTH_AraC-typ_CS"/>
</dbReference>
<keyword evidence="3" id="KW-0804">Transcription</keyword>
<dbReference type="PROSITE" id="PS01124">
    <property type="entry name" value="HTH_ARAC_FAMILY_2"/>
    <property type="match status" value="1"/>
</dbReference>
<proteinExistence type="predicted"/>
<evidence type="ECO:0000313" key="5">
    <source>
        <dbReference type="EMBL" id="QAA34479.1"/>
    </source>
</evidence>
<name>A0A410DZG3_9CLOT</name>
<reference evidence="5 6" key="1">
    <citation type="submission" date="2018-01" db="EMBL/GenBank/DDBJ databases">
        <title>Genome Sequencing and Assembly of Anaerobacter polyendosporus strain CT4.</title>
        <authorList>
            <person name="Tachaapaikoon C."/>
            <person name="Sutheeworapong S."/>
            <person name="Jenjaroenpun P."/>
            <person name="Wongsurawat T."/>
            <person name="Nookeaw I."/>
            <person name="Cheawchanlertfa P."/>
            <person name="Kosugi A."/>
            <person name="Cheevadhanarak S."/>
            <person name="Ratanakhanokchai K."/>
        </authorList>
    </citation>
    <scope>NUCLEOTIDE SEQUENCE [LARGE SCALE GENOMIC DNA]</scope>
    <source>
        <strain evidence="5 6">CT4</strain>
    </source>
</reference>
<evidence type="ECO:0000256" key="1">
    <source>
        <dbReference type="ARBA" id="ARBA00023015"/>
    </source>
</evidence>
<dbReference type="InterPro" id="IPR014710">
    <property type="entry name" value="RmlC-like_jellyroll"/>
</dbReference>
<evidence type="ECO:0000313" key="6">
    <source>
        <dbReference type="Proteomes" id="UP000286268"/>
    </source>
</evidence>
<evidence type="ECO:0000256" key="3">
    <source>
        <dbReference type="ARBA" id="ARBA00023163"/>
    </source>
</evidence>
<dbReference type="Proteomes" id="UP000286268">
    <property type="component" value="Chromosome"/>
</dbReference>
<dbReference type="PANTHER" id="PTHR43280">
    <property type="entry name" value="ARAC-FAMILY TRANSCRIPTIONAL REGULATOR"/>
    <property type="match status" value="1"/>
</dbReference>
<dbReference type="SMART" id="SM00342">
    <property type="entry name" value="HTH_ARAC"/>
    <property type="match status" value="1"/>
</dbReference>
<organism evidence="5 6">
    <name type="scientific">Clostridium manihotivorum</name>
    <dbReference type="NCBI Taxonomy" id="2320868"/>
    <lineage>
        <taxon>Bacteria</taxon>
        <taxon>Bacillati</taxon>
        <taxon>Bacillota</taxon>
        <taxon>Clostridia</taxon>
        <taxon>Eubacteriales</taxon>
        <taxon>Clostridiaceae</taxon>
        <taxon>Clostridium</taxon>
    </lineage>
</organism>
<dbReference type="RefSeq" id="WP_128215191.1">
    <property type="nucleotide sequence ID" value="NZ_CP025746.1"/>
</dbReference>
<feature type="domain" description="HTH araC/xylS-type" evidence="4">
    <location>
        <begin position="186"/>
        <end position="283"/>
    </location>
</feature>
<sequence>MKELNSCKEAISNCMKDKSFAIAHLYQDEKSMDMHIHDCYEIYYSISGGKQFLINNKFYDISAGDLFVINQYESHYLCKTEQIKLERIVISVHPEFVKSLSSDKTDLDYCFSCRPKGFNHKITLTKEQQQRFMYYVSKITSVEAYGSDIIEKSSFMELLVMLNSIYQAQAAYKIKDTSYKYNELVEDILTYINSNICNEITIDSLSKQFFISNSYLCRIFKSTTGTTINKYITARRISIAKSLLASGSSVSDVCDKCGFNDYSNFLKSFTKTVGISPKKYSQYCFS</sequence>
<protein>
    <submittedName>
        <fullName evidence="5">AraC family transcriptional regulator</fullName>
    </submittedName>
</protein>
<dbReference type="EMBL" id="CP025746">
    <property type="protein sequence ID" value="QAA34479.1"/>
    <property type="molecule type" value="Genomic_DNA"/>
</dbReference>
<accession>A0A410DZG3</accession>
<dbReference type="PANTHER" id="PTHR43280:SF34">
    <property type="entry name" value="ARAC-FAMILY TRANSCRIPTIONAL REGULATOR"/>
    <property type="match status" value="1"/>
</dbReference>
<dbReference type="Pfam" id="PF12833">
    <property type="entry name" value="HTH_18"/>
    <property type="match status" value="1"/>
</dbReference>
<dbReference type="SUPFAM" id="SSF46689">
    <property type="entry name" value="Homeodomain-like"/>
    <property type="match status" value="2"/>
</dbReference>
<evidence type="ECO:0000256" key="2">
    <source>
        <dbReference type="ARBA" id="ARBA00023125"/>
    </source>
</evidence>
<dbReference type="Pfam" id="PF02311">
    <property type="entry name" value="AraC_binding"/>
    <property type="match status" value="1"/>
</dbReference>
<dbReference type="GO" id="GO:0043565">
    <property type="term" value="F:sequence-specific DNA binding"/>
    <property type="evidence" value="ECO:0007669"/>
    <property type="project" value="InterPro"/>
</dbReference>
<keyword evidence="1" id="KW-0805">Transcription regulation</keyword>
<dbReference type="PROSITE" id="PS00041">
    <property type="entry name" value="HTH_ARAC_FAMILY_1"/>
    <property type="match status" value="1"/>
</dbReference>
<keyword evidence="2" id="KW-0238">DNA-binding</keyword>
<dbReference type="SUPFAM" id="SSF51215">
    <property type="entry name" value="Regulatory protein AraC"/>
    <property type="match status" value="1"/>
</dbReference>
<keyword evidence="6" id="KW-1185">Reference proteome</keyword>
<evidence type="ECO:0000259" key="4">
    <source>
        <dbReference type="PROSITE" id="PS01124"/>
    </source>
</evidence>
<dbReference type="InterPro" id="IPR009057">
    <property type="entry name" value="Homeodomain-like_sf"/>
</dbReference>
<dbReference type="InterPro" id="IPR037923">
    <property type="entry name" value="HTH-like"/>
</dbReference>